<feature type="domain" description="Aminotransferase class I/classII large" evidence="6">
    <location>
        <begin position="129"/>
        <end position="240"/>
    </location>
</feature>
<dbReference type="EMBL" id="JAEACU010000479">
    <property type="protein sequence ID" value="KAH7510544.1"/>
    <property type="molecule type" value="Genomic_DNA"/>
</dbReference>
<reference evidence="7" key="1">
    <citation type="journal article" date="2021" name="Front. Plant Sci.">
        <title>Chromosome-Scale Genome Assembly for Chinese Sour Jujube and Insights Into Its Genome Evolution and Domestication Signature.</title>
        <authorList>
            <person name="Shen L.-Y."/>
            <person name="Luo H."/>
            <person name="Wang X.-L."/>
            <person name="Wang X.-M."/>
            <person name="Qiu X.-J."/>
            <person name="Liu H."/>
            <person name="Zhou S.-S."/>
            <person name="Jia K.-H."/>
            <person name="Nie S."/>
            <person name="Bao Y.-T."/>
            <person name="Zhang R.-G."/>
            <person name="Yun Q.-Z."/>
            <person name="Chai Y.-H."/>
            <person name="Lu J.-Y."/>
            <person name="Li Y."/>
            <person name="Zhao S.-W."/>
            <person name="Mao J.-F."/>
            <person name="Jia S.-G."/>
            <person name="Mao Y.-M."/>
        </authorList>
    </citation>
    <scope>NUCLEOTIDE SEQUENCE</scope>
    <source>
        <strain evidence="7">AT0</strain>
        <tissue evidence="7">Leaf</tissue>
    </source>
</reference>
<dbReference type="InterPro" id="IPR004839">
    <property type="entry name" value="Aminotransferase_I/II_large"/>
</dbReference>
<evidence type="ECO:0000313" key="8">
    <source>
        <dbReference type="Proteomes" id="UP000813462"/>
    </source>
</evidence>
<keyword evidence="5" id="KW-0732">Signal</keyword>
<feature type="signal peptide" evidence="5">
    <location>
        <begin position="1"/>
        <end position="36"/>
    </location>
</feature>
<dbReference type="GO" id="GO:0006572">
    <property type="term" value="P:L-tyrosine catabolic process"/>
    <property type="evidence" value="ECO:0007669"/>
    <property type="project" value="TreeGrafter"/>
</dbReference>
<accession>A0A978U7Y0</accession>
<dbReference type="InterPro" id="IPR015421">
    <property type="entry name" value="PyrdxlP-dep_Trfase_major"/>
</dbReference>
<dbReference type="InterPro" id="IPR015422">
    <property type="entry name" value="PyrdxlP-dep_Trfase_small"/>
</dbReference>
<dbReference type="CDD" id="cd00609">
    <property type="entry name" value="AAT_like"/>
    <property type="match status" value="2"/>
</dbReference>
<feature type="compositionally biased region" description="Pro residues" evidence="4">
    <location>
        <begin position="360"/>
        <end position="372"/>
    </location>
</feature>
<dbReference type="Gene3D" id="3.40.640.10">
    <property type="entry name" value="Type I PLP-dependent aspartate aminotransferase-like (Major domain)"/>
    <property type="match status" value="2"/>
</dbReference>
<evidence type="ECO:0000313" key="7">
    <source>
        <dbReference type="EMBL" id="KAH7510544.1"/>
    </source>
</evidence>
<evidence type="ECO:0000256" key="5">
    <source>
        <dbReference type="SAM" id="SignalP"/>
    </source>
</evidence>
<feature type="compositionally biased region" description="Low complexity" evidence="4">
    <location>
        <begin position="373"/>
        <end position="382"/>
    </location>
</feature>
<name>A0A978U7Y0_ZIZJJ</name>
<dbReference type="PANTHER" id="PTHR45744:SF11">
    <property type="entry name" value="TYROSINE AMINOTRANSFERASE"/>
    <property type="match status" value="1"/>
</dbReference>
<feature type="chain" id="PRO_5036987283" description="Aminotransferase class I/classII large domain-containing protein" evidence="5">
    <location>
        <begin position="37"/>
        <end position="714"/>
    </location>
</feature>
<dbReference type="Pfam" id="PF00155">
    <property type="entry name" value="Aminotran_1_2"/>
    <property type="match status" value="2"/>
</dbReference>
<evidence type="ECO:0000256" key="4">
    <source>
        <dbReference type="SAM" id="MobiDB-lite"/>
    </source>
</evidence>
<comment type="caution">
    <text evidence="7">The sequence shown here is derived from an EMBL/GenBank/DDBJ whole genome shotgun (WGS) entry which is preliminary data.</text>
</comment>
<evidence type="ECO:0000256" key="1">
    <source>
        <dbReference type="ARBA" id="ARBA00001933"/>
    </source>
</evidence>
<feature type="domain" description="Aminotransferase class I/classII large" evidence="6">
    <location>
        <begin position="403"/>
        <end position="703"/>
    </location>
</feature>
<evidence type="ECO:0000256" key="2">
    <source>
        <dbReference type="ARBA" id="ARBA00007441"/>
    </source>
</evidence>
<feature type="region of interest" description="Disordered" evidence="4">
    <location>
        <begin position="360"/>
        <end position="382"/>
    </location>
</feature>
<keyword evidence="3" id="KW-0663">Pyridoxal phosphate</keyword>
<dbReference type="InterPro" id="IPR005958">
    <property type="entry name" value="TyrNic_aminoTrfase"/>
</dbReference>
<dbReference type="AlphaFoldDB" id="A0A978U7Y0"/>
<dbReference type="GO" id="GO:0004838">
    <property type="term" value="F:L-tyrosine-2-oxoglutarate transaminase activity"/>
    <property type="evidence" value="ECO:0007669"/>
    <property type="project" value="TreeGrafter"/>
</dbReference>
<protein>
    <recommendedName>
        <fullName evidence="6">Aminotransferase class I/classII large domain-containing protein</fullName>
    </recommendedName>
</protein>
<dbReference type="Proteomes" id="UP000813462">
    <property type="component" value="Unassembled WGS sequence"/>
</dbReference>
<dbReference type="NCBIfam" id="TIGR01265">
    <property type="entry name" value="tyr_nico_aTase"/>
    <property type="match status" value="1"/>
</dbReference>
<sequence>MSPFLISITLSVEVSPFHPLSYLLLLLLLLPPKQQGKGGKQVATTLSALTLCSPSYPTPTPSSYPAHTPFKTTFLQFSFKNPNPRLSTQRAIHVRPIAVVSVPEKIEKLAVIFKISDFHHFSTDFNRQRAIAKYLSQDLPYQLPPDDVYGTAGCTQAIEVVVSALARPGANILLPKPGYPQYEARAAFDYLQVRHFNPESDWEVDLDSGEALAEDNTTAIVIINPSYPCGNVFKIPAFEEATCFGSNPFVPMEEFASILSVLTLGSSSERWIVPGWRLGWIVTNDPNGILKKLGHSGIALAILKKRRWKMIVIVRNGSSRATKSSIPLQSLWQVLSSCYFKTSMPMITVQPSYLAAATPPDFPATGPPPPSSMPSSTPSAHSASTLILQPSDLLPLGDLTYYAIAKHLSQDLPYQVSPDDVYITAGCTKAIEIVISALARPGANILLPRPGYPQYEARAAFDRLEVRHFDLIPERGWEVDLDSVEALADDNTAAIVIISPSNPCGNVFKYQHLKKVIGHLVVGSNPFVPMGEFASIVPILTLGSISKRWLVPGWGLGWIVTNDPNDILKKTGIVESIKNYLEISPDPVTFIQGAIPQIFEKTNKDFFSNILSIMRETAEMLYDRVKEIPCLTCPQKPEGSMVALVKLNLLLLENISSDLDFCLKLAKEESLIILPGVAVGLKNWLRITFAVEPPTFEDALGRLKAFCDRHAIKQ</sequence>
<dbReference type="PANTHER" id="PTHR45744">
    <property type="entry name" value="TYROSINE AMINOTRANSFERASE"/>
    <property type="match status" value="1"/>
</dbReference>
<gene>
    <name evidence="7" type="ORF">FEM48_ZijujUnG0115700</name>
</gene>
<proteinExistence type="inferred from homology"/>
<organism evidence="7 8">
    <name type="scientific">Ziziphus jujuba var. spinosa</name>
    <dbReference type="NCBI Taxonomy" id="714518"/>
    <lineage>
        <taxon>Eukaryota</taxon>
        <taxon>Viridiplantae</taxon>
        <taxon>Streptophyta</taxon>
        <taxon>Embryophyta</taxon>
        <taxon>Tracheophyta</taxon>
        <taxon>Spermatophyta</taxon>
        <taxon>Magnoliopsida</taxon>
        <taxon>eudicotyledons</taxon>
        <taxon>Gunneridae</taxon>
        <taxon>Pentapetalae</taxon>
        <taxon>rosids</taxon>
        <taxon>fabids</taxon>
        <taxon>Rosales</taxon>
        <taxon>Rhamnaceae</taxon>
        <taxon>Paliureae</taxon>
        <taxon>Ziziphus</taxon>
    </lineage>
</organism>
<dbReference type="InterPro" id="IPR015424">
    <property type="entry name" value="PyrdxlP-dep_Trfase"/>
</dbReference>
<evidence type="ECO:0000256" key="3">
    <source>
        <dbReference type="ARBA" id="ARBA00022898"/>
    </source>
</evidence>
<comment type="cofactor">
    <cofactor evidence="1">
        <name>pyridoxal 5'-phosphate</name>
        <dbReference type="ChEBI" id="CHEBI:597326"/>
    </cofactor>
</comment>
<dbReference type="Gene3D" id="3.90.1150.10">
    <property type="entry name" value="Aspartate Aminotransferase, domain 1"/>
    <property type="match status" value="1"/>
</dbReference>
<comment type="similarity">
    <text evidence="2">Belongs to the class-I pyridoxal-phosphate-dependent aminotransferase family.</text>
</comment>
<dbReference type="GO" id="GO:0030170">
    <property type="term" value="F:pyridoxal phosphate binding"/>
    <property type="evidence" value="ECO:0007669"/>
    <property type="project" value="InterPro"/>
</dbReference>
<evidence type="ECO:0000259" key="6">
    <source>
        <dbReference type="Pfam" id="PF00155"/>
    </source>
</evidence>
<dbReference type="SUPFAM" id="SSF53383">
    <property type="entry name" value="PLP-dependent transferases"/>
    <property type="match status" value="2"/>
</dbReference>